<dbReference type="SMART" id="SM00729">
    <property type="entry name" value="Elp3"/>
    <property type="match status" value="1"/>
</dbReference>
<evidence type="ECO:0000256" key="3">
    <source>
        <dbReference type="ARBA" id="ARBA00023014"/>
    </source>
</evidence>
<dbReference type="SFLD" id="SFLDS00029">
    <property type="entry name" value="Radical_SAM"/>
    <property type="match status" value="1"/>
</dbReference>
<sequence length="365" mass="40479">MTPSPDPTRLPAPGRGTVLNPANRFEPLTVEADPDYAEFDEHGVPVERPHPRTQFYEDGTETILNRYDSPDLGAGWGLNPYRGCEHGCAYCFARPFHEYLGWSSGLDFETKILVKTRAPALLRAELASHRWRGEPVALSGVTDCYQPAERRFRLTRACLEVMAEFRQPVGIITKNFLVTRDLDLLTELARHDCAMVYVSVTTLDTALAGKLEPRAARPEHRLRAIQMLVDAGVPVGVMVAPIIPGLTDHEVPAILDAVAAAGARRANYVVLRLPYAVKDVFLAWLDAHAPSKKDRVVARLRELRGGKLYDATFGARLRGEGIFAEQIKQLFAVSARRAGLNREDIKLSTAHFRHPGGTQLDMALL</sequence>
<evidence type="ECO:0000313" key="6">
    <source>
        <dbReference type="EMBL" id="RXK54459.1"/>
    </source>
</evidence>
<keyword evidence="3" id="KW-0411">Iron-sulfur</keyword>
<dbReference type="SFLD" id="SFLDG01084">
    <property type="entry name" value="Uncharacterised_Radical_SAM_Su"/>
    <property type="match status" value="1"/>
</dbReference>
<evidence type="ECO:0000313" key="7">
    <source>
        <dbReference type="Proteomes" id="UP000290218"/>
    </source>
</evidence>
<name>A0A4V1M679_9BACT</name>
<keyword evidence="2" id="KW-0408">Iron</keyword>
<dbReference type="SUPFAM" id="SSF102114">
    <property type="entry name" value="Radical SAM enzymes"/>
    <property type="match status" value="1"/>
</dbReference>
<evidence type="ECO:0000256" key="2">
    <source>
        <dbReference type="ARBA" id="ARBA00023004"/>
    </source>
</evidence>
<protein>
    <submittedName>
        <fullName evidence="6">PA0069 family radical SAM protein</fullName>
    </submittedName>
</protein>
<accession>A0A4V1M679</accession>
<dbReference type="AlphaFoldDB" id="A0A4V1M679"/>
<dbReference type="InterPro" id="IPR006638">
    <property type="entry name" value="Elp3/MiaA/NifB-like_rSAM"/>
</dbReference>
<dbReference type="RefSeq" id="WP_129045824.1">
    <property type="nucleotide sequence ID" value="NZ_SDHX01000001.1"/>
</dbReference>
<dbReference type="InterPro" id="IPR040086">
    <property type="entry name" value="MJ0683-like"/>
</dbReference>
<reference evidence="6 7" key="1">
    <citation type="submission" date="2019-01" db="EMBL/GenBank/DDBJ databases">
        <title>Lacunisphaera sp. strain TWA-58.</title>
        <authorList>
            <person name="Chen W.-M."/>
        </authorList>
    </citation>
    <scope>NUCLEOTIDE SEQUENCE [LARGE SCALE GENOMIC DNA]</scope>
    <source>
        <strain evidence="6 7">TWA-58</strain>
    </source>
</reference>
<dbReference type="InterPro" id="IPR007197">
    <property type="entry name" value="rSAM"/>
</dbReference>
<comment type="caution">
    <text evidence="6">The sequence shown here is derived from an EMBL/GenBank/DDBJ whole genome shotgun (WGS) entry which is preliminary data.</text>
</comment>
<keyword evidence="1" id="KW-0479">Metal-binding</keyword>
<dbReference type="GO" id="GO:0003824">
    <property type="term" value="F:catalytic activity"/>
    <property type="evidence" value="ECO:0007669"/>
    <property type="project" value="InterPro"/>
</dbReference>
<proteinExistence type="predicted"/>
<evidence type="ECO:0000256" key="1">
    <source>
        <dbReference type="ARBA" id="ARBA00022723"/>
    </source>
</evidence>
<dbReference type="Proteomes" id="UP000290218">
    <property type="component" value="Unassembled WGS sequence"/>
</dbReference>
<dbReference type="PANTHER" id="PTHR43432:SF3">
    <property type="entry name" value="SLR0285 PROTEIN"/>
    <property type="match status" value="1"/>
</dbReference>
<evidence type="ECO:0000259" key="5">
    <source>
        <dbReference type="SMART" id="SM00729"/>
    </source>
</evidence>
<dbReference type="GO" id="GO:0051536">
    <property type="term" value="F:iron-sulfur cluster binding"/>
    <property type="evidence" value="ECO:0007669"/>
    <property type="project" value="UniProtKB-KW"/>
</dbReference>
<keyword evidence="7" id="KW-1185">Reference proteome</keyword>
<feature type="compositionally biased region" description="Pro residues" evidence="4">
    <location>
        <begin position="1"/>
        <end position="10"/>
    </location>
</feature>
<evidence type="ECO:0000256" key="4">
    <source>
        <dbReference type="SAM" id="MobiDB-lite"/>
    </source>
</evidence>
<dbReference type="CDD" id="cd01335">
    <property type="entry name" value="Radical_SAM"/>
    <property type="match status" value="1"/>
</dbReference>
<dbReference type="Gene3D" id="3.80.30.30">
    <property type="match status" value="1"/>
</dbReference>
<dbReference type="InterPro" id="IPR058240">
    <property type="entry name" value="rSAM_sf"/>
</dbReference>
<gene>
    <name evidence="6" type="ORF">ESB00_00745</name>
</gene>
<feature type="domain" description="Elp3/MiaA/NifB-like radical SAM core" evidence="5">
    <location>
        <begin position="74"/>
        <end position="302"/>
    </location>
</feature>
<organism evidence="6 7">
    <name type="scientific">Oleiharenicola lentus</name>
    <dbReference type="NCBI Taxonomy" id="2508720"/>
    <lineage>
        <taxon>Bacteria</taxon>
        <taxon>Pseudomonadati</taxon>
        <taxon>Verrucomicrobiota</taxon>
        <taxon>Opitutia</taxon>
        <taxon>Opitutales</taxon>
        <taxon>Opitutaceae</taxon>
        <taxon>Oleiharenicola</taxon>
    </lineage>
</organism>
<dbReference type="NCBIfam" id="NF033668">
    <property type="entry name" value="rSAM_PA0069"/>
    <property type="match status" value="1"/>
</dbReference>
<dbReference type="GO" id="GO:0046872">
    <property type="term" value="F:metal ion binding"/>
    <property type="evidence" value="ECO:0007669"/>
    <property type="project" value="UniProtKB-KW"/>
</dbReference>
<feature type="region of interest" description="Disordered" evidence="4">
    <location>
        <begin position="1"/>
        <end position="21"/>
    </location>
</feature>
<dbReference type="OrthoDB" id="9785699at2"/>
<dbReference type="Pfam" id="PF04055">
    <property type="entry name" value="Radical_SAM"/>
    <property type="match status" value="1"/>
</dbReference>
<dbReference type="EMBL" id="SDHX01000001">
    <property type="protein sequence ID" value="RXK54459.1"/>
    <property type="molecule type" value="Genomic_DNA"/>
</dbReference>
<dbReference type="PANTHER" id="PTHR43432">
    <property type="entry name" value="SLR0285 PROTEIN"/>
    <property type="match status" value="1"/>
</dbReference>